<reference evidence="2 3" key="2">
    <citation type="submission" date="2021-10" db="EMBL/GenBank/DDBJ databases">
        <authorList>
            <person name="Piombo E."/>
        </authorList>
    </citation>
    <scope>NUCLEOTIDE SEQUENCE [LARGE SCALE GENOMIC DNA]</scope>
</reference>
<feature type="compositionally biased region" description="Low complexity" evidence="1">
    <location>
        <begin position="26"/>
        <end position="39"/>
    </location>
</feature>
<dbReference type="AlphaFoldDB" id="A0A9N9Z910"/>
<dbReference type="Proteomes" id="UP000775872">
    <property type="component" value="Unassembled WGS sequence"/>
</dbReference>
<name>A0A9N9Z910_9HYPO</name>
<sequence>MPQNKKSKDGRSASSGSTLDQSTAGASDAASPSPSVVPDQTFPGKSWASIIEGESAPPTMTKKDHLKAFGSEDEMQSWAHGAFLSTSVHDLHLKIWDDLSAQIQFFVKLVFPPKCIWNLLDENIKAQLLAISPRAAEFCEDPEYRGCWLLFGAWIWHILHENLFSLDCRDKWSGAEWAAFGCPRQSLGGHMENESNAKTHAYHADRHNLARNIYLRQGPHTCPERLKRIIMLAIKPVVVFRYHDENSVSSSDLLSDHEPEPNTKPFENALSEMVELAIEADFNIVASPHDTRIEMHDPETGKNHGFVFKPGPSMEAHMPSHNEYSGMPVDFIVRPMLRTYGQVKHVHLPSQGDPNYQRNHAYDFGHCERTKPMEVLVNHFVFHEQGQSTEASGPGHEPRSIAIRGKRPHLANDKLD</sequence>
<evidence type="ECO:0000313" key="2">
    <source>
        <dbReference type="EMBL" id="CAH0051258.1"/>
    </source>
</evidence>
<reference evidence="3" key="1">
    <citation type="submission" date="2019-06" db="EMBL/GenBank/DDBJ databases">
        <authorList>
            <person name="Broberg M."/>
        </authorList>
    </citation>
    <scope>NUCLEOTIDE SEQUENCE [LARGE SCALE GENOMIC DNA]</scope>
</reference>
<feature type="compositionally biased region" description="Polar residues" evidence="1">
    <location>
        <begin position="12"/>
        <end position="25"/>
    </location>
</feature>
<keyword evidence="3" id="KW-1185">Reference proteome</keyword>
<comment type="caution">
    <text evidence="2">The sequence shown here is derived from an EMBL/GenBank/DDBJ whole genome shotgun (WGS) entry which is preliminary data.</text>
</comment>
<evidence type="ECO:0000313" key="3">
    <source>
        <dbReference type="Proteomes" id="UP000775872"/>
    </source>
</evidence>
<dbReference type="OrthoDB" id="5129941at2759"/>
<accession>A0A9N9Z910</accession>
<proteinExistence type="predicted"/>
<feature type="compositionally biased region" description="Basic and acidic residues" evidence="1">
    <location>
        <begin position="1"/>
        <end position="11"/>
    </location>
</feature>
<organism evidence="2 3">
    <name type="scientific">Clonostachys solani</name>
    <dbReference type="NCBI Taxonomy" id="160281"/>
    <lineage>
        <taxon>Eukaryota</taxon>
        <taxon>Fungi</taxon>
        <taxon>Dikarya</taxon>
        <taxon>Ascomycota</taxon>
        <taxon>Pezizomycotina</taxon>
        <taxon>Sordariomycetes</taxon>
        <taxon>Hypocreomycetidae</taxon>
        <taxon>Hypocreales</taxon>
        <taxon>Bionectriaceae</taxon>
        <taxon>Clonostachys</taxon>
    </lineage>
</organism>
<gene>
    <name evidence="2" type="ORF">CSOL1703_00014579</name>
</gene>
<dbReference type="EMBL" id="CABFOC020000040">
    <property type="protein sequence ID" value="CAH0051258.1"/>
    <property type="molecule type" value="Genomic_DNA"/>
</dbReference>
<evidence type="ECO:0000256" key="1">
    <source>
        <dbReference type="SAM" id="MobiDB-lite"/>
    </source>
</evidence>
<protein>
    <submittedName>
        <fullName evidence="2">Uncharacterized protein</fullName>
    </submittedName>
</protein>
<feature type="region of interest" description="Disordered" evidence="1">
    <location>
        <begin position="1"/>
        <end position="43"/>
    </location>
</feature>
<feature type="region of interest" description="Disordered" evidence="1">
    <location>
        <begin position="386"/>
        <end position="416"/>
    </location>
</feature>